<dbReference type="Pfam" id="PF01094">
    <property type="entry name" value="ANF_receptor"/>
    <property type="match status" value="1"/>
</dbReference>
<evidence type="ECO:0000256" key="2">
    <source>
        <dbReference type="ARBA" id="ARBA00022692"/>
    </source>
</evidence>
<dbReference type="Gene3D" id="3.40.50.2300">
    <property type="match status" value="2"/>
</dbReference>
<evidence type="ECO:0000256" key="4">
    <source>
        <dbReference type="ARBA" id="ARBA00023136"/>
    </source>
</evidence>
<dbReference type="CDD" id="cd06346">
    <property type="entry name" value="PBP1_ABC_ligand_binding-like"/>
    <property type="match status" value="1"/>
</dbReference>
<keyword evidence="2" id="KW-0812">Transmembrane</keyword>
<comment type="subcellular location">
    <subcellularLocation>
        <location evidence="1">Membrane</location>
    </subcellularLocation>
</comment>
<proteinExistence type="predicted"/>
<dbReference type="GO" id="GO:0016020">
    <property type="term" value="C:membrane"/>
    <property type="evidence" value="ECO:0007669"/>
    <property type="project" value="UniProtKB-SubCell"/>
</dbReference>
<protein>
    <submittedName>
        <fullName evidence="6">Unannotated protein</fullName>
    </submittedName>
</protein>
<dbReference type="PANTHER" id="PTHR30483">
    <property type="entry name" value="LEUCINE-SPECIFIC-BINDING PROTEIN"/>
    <property type="match status" value="1"/>
</dbReference>
<keyword evidence="3" id="KW-1133">Transmembrane helix</keyword>
<gene>
    <name evidence="6" type="ORF">UFOPK3204_01926</name>
</gene>
<dbReference type="InterPro" id="IPR001828">
    <property type="entry name" value="ANF_lig-bd_rcpt"/>
</dbReference>
<dbReference type="SUPFAM" id="SSF53822">
    <property type="entry name" value="Periplasmic binding protein-like I"/>
    <property type="match status" value="1"/>
</dbReference>
<dbReference type="InterPro" id="IPR051010">
    <property type="entry name" value="BCAA_transport"/>
</dbReference>
<evidence type="ECO:0000256" key="1">
    <source>
        <dbReference type="ARBA" id="ARBA00004370"/>
    </source>
</evidence>
<name>A0A6J7ATJ2_9ZZZZ</name>
<feature type="domain" description="Receptor ligand binding region" evidence="5">
    <location>
        <begin position="22"/>
        <end position="321"/>
    </location>
</feature>
<organism evidence="6">
    <name type="scientific">freshwater metagenome</name>
    <dbReference type="NCBI Taxonomy" id="449393"/>
    <lineage>
        <taxon>unclassified sequences</taxon>
        <taxon>metagenomes</taxon>
        <taxon>ecological metagenomes</taxon>
    </lineage>
</organism>
<dbReference type="PANTHER" id="PTHR30483:SF6">
    <property type="entry name" value="PERIPLASMIC BINDING PROTEIN OF ABC TRANSPORTER FOR NATURAL AMINO ACIDS"/>
    <property type="match status" value="1"/>
</dbReference>
<evidence type="ECO:0000259" key="5">
    <source>
        <dbReference type="Pfam" id="PF01094"/>
    </source>
</evidence>
<dbReference type="AlphaFoldDB" id="A0A6J7ATJ2"/>
<keyword evidence="4" id="KW-0472">Membrane</keyword>
<reference evidence="6" key="1">
    <citation type="submission" date="2020-05" db="EMBL/GenBank/DDBJ databases">
        <authorList>
            <person name="Chiriac C."/>
            <person name="Salcher M."/>
            <person name="Ghai R."/>
            <person name="Kavagutti S V."/>
        </authorList>
    </citation>
    <scope>NUCLEOTIDE SEQUENCE</scope>
</reference>
<dbReference type="InterPro" id="IPR028082">
    <property type="entry name" value="Peripla_BP_I"/>
</dbReference>
<evidence type="ECO:0000256" key="3">
    <source>
        <dbReference type="ARBA" id="ARBA00022989"/>
    </source>
</evidence>
<accession>A0A6J7ATJ2</accession>
<sequence>MVNIDGDSGDTSTDIATQTTDAALSQGAQVIIGAASSGVSLTVIDKITSQGALMISPANTSPALTTYEDNGLYWRVAPSDALQGAILASTAIDSGITKAAVIARQDAYGEGLEKAFSKNFTEAGGTITSELLYDPEATTFDAEVAEIKAGAPEAVVVVGFEESVKLLQEMIKQGVGPKNQQVYLVDGNISTEAYKEFPKNTMKGVIATVPTGEADLTAFNEMLLMVDPALTDFTYGAQAYDATVVVALAANVAGCATGTAIAAALADVTGNGGEACTTYADCLALIQAGTEIDFNGVTGPLDFNQYGDPVSGSISINQYTDNGAFEEIGKVTAEVPLP</sequence>
<evidence type="ECO:0000313" key="6">
    <source>
        <dbReference type="EMBL" id="CAB4836107.1"/>
    </source>
</evidence>
<dbReference type="EMBL" id="CAFABK010000174">
    <property type="protein sequence ID" value="CAB4836107.1"/>
    <property type="molecule type" value="Genomic_DNA"/>
</dbReference>